<name>A0A433QS90_9FUNG</name>
<protein>
    <submittedName>
        <fullName evidence="1">Uncharacterized protein</fullName>
    </submittedName>
</protein>
<keyword evidence="2" id="KW-1185">Reference proteome</keyword>
<evidence type="ECO:0000313" key="1">
    <source>
        <dbReference type="EMBL" id="RUS32639.1"/>
    </source>
</evidence>
<evidence type="ECO:0000313" key="2">
    <source>
        <dbReference type="Proteomes" id="UP000274822"/>
    </source>
</evidence>
<proteinExistence type="predicted"/>
<gene>
    <name evidence="1" type="ORF">BC938DRAFT_474782</name>
</gene>
<accession>A0A433QS90</accession>
<reference evidence="1 2" key="1">
    <citation type="journal article" date="2018" name="New Phytol.">
        <title>Phylogenomics of Endogonaceae and evolution of mycorrhizas within Mucoromycota.</title>
        <authorList>
            <person name="Chang Y."/>
            <person name="Desiro A."/>
            <person name="Na H."/>
            <person name="Sandor L."/>
            <person name="Lipzen A."/>
            <person name="Clum A."/>
            <person name="Barry K."/>
            <person name="Grigoriev I.V."/>
            <person name="Martin F.M."/>
            <person name="Stajich J.E."/>
            <person name="Smith M.E."/>
            <person name="Bonito G."/>
            <person name="Spatafora J.W."/>
        </authorList>
    </citation>
    <scope>NUCLEOTIDE SEQUENCE [LARGE SCALE GENOMIC DNA]</scope>
    <source>
        <strain evidence="1 2">AD002</strain>
    </source>
</reference>
<comment type="caution">
    <text evidence="1">The sequence shown here is derived from an EMBL/GenBank/DDBJ whole genome shotgun (WGS) entry which is preliminary data.</text>
</comment>
<dbReference type="Proteomes" id="UP000274822">
    <property type="component" value="Unassembled WGS sequence"/>
</dbReference>
<dbReference type="EMBL" id="RBNJ01001895">
    <property type="protein sequence ID" value="RUS32639.1"/>
    <property type="molecule type" value="Genomic_DNA"/>
</dbReference>
<dbReference type="AlphaFoldDB" id="A0A433QS90"/>
<organism evidence="1 2">
    <name type="scientific">Jimgerdemannia flammicorona</name>
    <dbReference type="NCBI Taxonomy" id="994334"/>
    <lineage>
        <taxon>Eukaryota</taxon>
        <taxon>Fungi</taxon>
        <taxon>Fungi incertae sedis</taxon>
        <taxon>Mucoromycota</taxon>
        <taxon>Mucoromycotina</taxon>
        <taxon>Endogonomycetes</taxon>
        <taxon>Endogonales</taxon>
        <taxon>Endogonaceae</taxon>
        <taxon>Jimgerdemannia</taxon>
    </lineage>
</organism>
<sequence>MGQSRSPLLSRDFFSIRTSFTPMRSSTPSGLEGSDKRIEYRRVRLYWDDSSEHEDGVFRLDAPKRS</sequence>